<reference evidence="1" key="1">
    <citation type="submission" date="2023-03" db="EMBL/GenBank/DDBJ databases">
        <title>Massive genome expansion in bonnet fungi (Mycena s.s.) driven by repeated elements and novel gene families across ecological guilds.</title>
        <authorList>
            <consortium name="Lawrence Berkeley National Laboratory"/>
            <person name="Harder C.B."/>
            <person name="Miyauchi S."/>
            <person name="Viragh M."/>
            <person name="Kuo A."/>
            <person name="Thoen E."/>
            <person name="Andreopoulos B."/>
            <person name="Lu D."/>
            <person name="Skrede I."/>
            <person name="Drula E."/>
            <person name="Henrissat B."/>
            <person name="Morin E."/>
            <person name="Kohler A."/>
            <person name="Barry K."/>
            <person name="LaButti K."/>
            <person name="Morin E."/>
            <person name="Salamov A."/>
            <person name="Lipzen A."/>
            <person name="Mereny Z."/>
            <person name="Hegedus B."/>
            <person name="Baldrian P."/>
            <person name="Stursova M."/>
            <person name="Weitz H."/>
            <person name="Taylor A."/>
            <person name="Grigoriev I.V."/>
            <person name="Nagy L.G."/>
            <person name="Martin F."/>
            <person name="Kauserud H."/>
        </authorList>
    </citation>
    <scope>NUCLEOTIDE SEQUENCE</scope>
    <source>
        <strain evidence="1">CBHHK188m</strain>
    </source>
</reference>
<keyword evidence="2" id="KW-1185">Reference proteome</keyword>
<gene>
    <name evidence="1" type="ORF">DFH07DRAFT_16580</name>
</gene>
<evidence type="ECO:0000313" key="2">
    <source>
        <dbReference type="Proteomes" id="UP001215280"/>
    </source>
</evidence>
<comment type="caution">
    <text evidence="1">The sequence shown here is derived from an EMBL/GenBank/DDBJ whole genome shotgun (WGS) entry which is preliminary data.</text>
</comment>
<name>A0AAD7N3Y6_9AGAR</name>
<dbReference type="AlphaFoldDB" id="A0AAD7N3Y6"/>
<sequence>MASPRPSRERLQKCALLIRPYISPLILPLIVDIRMMSSFDYNAGRRDIPGLLIALQHAHGPEFIDASKTFFSEAKYASVAAAEDPFVGWDDLAVPDVMLPANVVRKLVTRTMESIPELGNEAATGLFLSGTLVGLFGGTLRDKPEKSFPGTELRRGGEIFCRDEMLMFLREREHQPQKNFLDSLAQVLCELFAVWHLNRRMNAGISADKLTPVRACLCDASETHFLSYNGLRFSKRSV</sequence>
<evidence type="ECO:0000313" key="1">
    <source>
        <dbReference type="EMBL" id="KAJ7745439.1"/>
    </source>
</evidence>
<protein>
    <submittedName>
        <fullName evidence="1">Uncharacterized protein</fullName>
    </submittedName>
</protein>
<accession>A0AAD7N3Y6</accession>
<proteinExistence type="predicted"/>
<dbReference type="EMBL" id="JARJLG010000103">
    <property type="protein sequence ID" value="KAJ7745439.1"/>
    <property type="molecule type" value="Genomic_DNA"/>
</dbReference>
<organism evidence="1 2">
    <name type="scientific">Mycena maculata</name>
    <dbReference type="NCBI Taxonomy" id="230809"/>
    <lineage>
        <taxon>Eukaryota</taxon>
        <taxon>Fungi</taxon>
        <taxon>Dikarya</taxon>
        <taxon>Basidiomycota</taxon>
        <taxon>Agaricomycotina</taxon>
        <taxon>Agaricomycetes</taxon>
        <taxon>Agaricomycetidae</taxon>
        <taxon>Agaricales</taxon>
        <taxon>Marasmiineae</taxon>
        <taxon>Mycenaceae</taxon>
        <taxon>Mycena</taxon>
    </lineage>
</organism>
<dbReference type="Proteomes" id="UP001215280">
    <property type="component" value="Unassembled WGS sequence"/>
</dbReference>